<reference evidence="2 3" key="1">
    <citation type="journal article" date="2021" name="bioRxiv">
        <title>Chromosome-scale and haplotype-resolved genome assembly of a tetraploid potato cultivar.</title>
        <authorList>
            <person name="Sun H."/>
            <person name="Jiao W.-B."/>
            <person name="Krause K."/>
            <person name="Campoy J.A."/>
            <person name="Goel M."/>
            <person name="Folz-Donahue K."/>
            <person name="Kukat C."/>
            <person name="Huettel B."/>
            <person name="Schneeberger K."/>
        </authorList>
    </citation>
    <scope>NUCLEOTIDE SEQUENCE [LARGE SCALE GENOMIC DNA]</scope>
    <source>
        <strain evidence="2">SolTubOtavaFocal</strain>
        <tissue evidence="2">Leaves</tissue>
    </source>
</reference>
<protein>
    <recommendedName>
        <fullName evidence="1">RNase H type-1 domain-containing protein</fullName>
    </recommendedName>
</protein>
<dbReference type="Pfam" id="PF13456">
    <property type="entry name" value="RVT_3"/>
    <property type="match status" value="1"/>
</dbReference>
<dbReference type="CDD" id="cd06222">
    <property type="entry name" value="RNase_H_like"/>
    <property type="match status" value="1"/>
</dbReference>
<gene>
    <name evidence="2" type="ORF">KY290_004898</name>
</gene>
<name>A0ABQ7WDX9_SOLTU</name>
<dbReference type="Proteomes" id="UP000826656">
    <property type="component" value="Unassembled WGS sequence"/>
</dbReference>
<dbReference type="InterPro" id="IPR012337">
    <property type="entry name" value="RNaseH-like_sf"/>
</dbReference>
<evidence type="ECO:0000313" key="2">
    <source>
        <dbReference type="EMBL" id="KAH0778471.1"/>
    </source>
</evidence>
<evidence type="ECO:0000259" key="1">
    <source>
        <dbReference type="Pfam" id="PF13456"/>
    </source>
</evidence>
<dbReference type="SUPFAM" id="SSF53098">
    <property type="entry name" value="Ribonuclease H-like"/>
    <property type="match status" value="1"/>
</dbReference>
<dbReference type="EMBL" id="JAIVGD010000002">
    <property type="protein sequence ID" value="KAH0778471.1"/>
    <property type="molecule type" value="Genomic_DNA"/>
</dbReference>
<keyword evidence="3" id="KW-1185">Reference proteome</keyword>
<dbReference type="Gene3D" id="3.30.420.10">
    <property type="entry name" value="Ribonuclease H-like superfamily/Ribonuclease H"/>
    <property type="match status" value="1"/>
</dbReference>
<accession>A0ABQ7WDX9</accession>
<comment type="caution">
    <text evidence="2">The sequence shown here is derived from an EMBL/GenBank/DDBJ whole genome shotgun (WGS) entry which is preliminary data.</text>
</comment>
<dbReference type="PANTHER" id="PTHR46890">
    <property type="entry name" value="NON-LTR RETROLELEMENT REVERSE TRANSCRIPTASE-LIKE PROTEIN-RELATED"/>
    <property type="match status" value="1"/>
</dbReference>
<dbReference type="PANTHER" id="PTHR46890:SF48">
    <property type="entry name" value="RNA-DIRECTED DNA POLYMERASE"/>
    <property type="match status" value="1"/>
</dbReference>
<organism evidence="2 3">
    <name type="scientific">Solanum tuberosum</name>
    <name type="common">Potato</name>
    <dbReference type="NCBI Taxonomy" id="4113"/>
    <lineage>
        <taxon>Eukaryota</taxon>
        <taxon>Viridiplantae</taxon>
        <taxon>Streptophyta</taxon>
        <taxon>Embryophyta</taxon>
        <taxon>Tracheophyta</taxon>
        <taxon>Spermatophyta</taxon>
        <taxon>Magnoliopsida</taxon>
        <taxon>eudicotyledons</taxon>
        <taxon>Gunneridae</taxon>
        <taxon>Pentapetalae</taxon>
        <taxon>asterids</taxon>
        <taxon>lamiids</taxon>
        <taxon>Solanales</taxon>
        <taxon>Solanaceae</taxon>
        <taxon>Solanoideae</taxon>
        <taxon>Solaneae</taxon>
        <taxon>Solanum</taxon>
    </lineage>
</organism>
<evidence type="ECO:0000313" key="3">
    <source>
        <dbReference type="Proteomes" id="UP000826656"/>
    </source>
</evidence>
<dbReference type="InterPro" id="IPR036397">
    <property type="entry name" value="RNaseH_sf"/>
</dbReference>
<dbReference type="InterPro" id="IPR002156">
    <property type="entry name" value="RNaseH_domain"/>
</dbReference>
<dbReference type="InterPro" id="IPR052343">
    <property type="entry name" value="Retrotransposon-Effector_Assoc"/>
</dbReference>
<proteinExistence type="predicted"/>
<feature type="domain" description="RNase H type-1" evidence="1">
    <location>
        <begin position="269"/>
        <end position="367"/>
    </location>
</feature>
<dbReference type="InterPro" id="IPR044730">
    <property type="entry name" value="RNase_H-like_dom_plant"/>
</dbReference>
<sequence>MIKGFQTSDGRWVVDQTDIIQEVEQYYNSLFSTSNPTNLNCILNHVKVTVSDSINQSLIKEVDEEEIKNAVFAMHPLKAPGVDGYLLPTWNHTLITLVPKVKSPTLVSQFRPTSLCSTLYKILAARMKCVLTKVISPTQAAFIGHRQITDNVILAHEFMQVLKNKRRANNQNASCEANILKKYERSSGQVVNLDKSAICFCKNVREEEKVEISSLLGQRQRNDKGMYLGLPAVVGRSKKSSNDRLIWHHTKTGNYEVKSGYYIAKDLIDAGLQNDDGRASIGIVALDSLGNLLHAHGSSIQFVGKVMTAEAIAIRKALEYAISKGWKRVKILSDAKNVVDMIQKRVATSWEIEVLCEDIWKLSSMFNHEISWEKFFPNWIIQDAKDMFKLCIPLMQ</sequence>